<keyword evidence="2" id="KW-1185">Reference proteome</keyword>
<evidence type="ECO:0000313" key="1">
    <source>
        <dbReference type="EMBL" id="MBM7588700.1"/>
    </source>
</evidence>
<organism evidence="1 2">
    <name type="scientific">Brevibacillus fulvus</name>
    <dbReference type="NCBI Taxonomy" id="1125967"/>
    <lineage>
        <taxon>Bacteria</taxon>
        <taxon>Bacillati</taxon>
        <taxon>Bacillota</taxon>
        <taxon>Bacilli</taxon>
        <taxon>Bacillales</taxon>
        <taxon>Paenibacillaceae</taxon>
        <taxon>Brevibacillus</taxon>
    </lineage>
</organism>
<dbReference type="RefSeq" id="WP_204516433.1">
    <property type="nucleotide sequence ID" value="NZ_BAABIN010000009.1"/>
</dbReference>
<sequence length="242" mass="27107">MIGQKRSVFLYLGMLACLSLLFSGCMYPKERRAENQVPSSFYLEATQKAVEQYQTETGVLPIVTKPLDTPIFEKYELDFSRLMPKYLPDAPANSFERGGVYKYVLIDPETKPTVRLINLSVVSKVADVQQAVDRYLANRGKLPIGEDIGNGYFRIDFDAIGMDEVQVPSMASNQLLPLIVNAKGEVGIDYAADIAVILRNSKAEVPPNTDPRYVAARESMFVPAKSFPYEMVKDEPRLLKLP</sequence>
<name>A0A938Y050_9BACL</name>
<protein>
    <recommendedName>
        <fullName evidence="3">ABC transporter periplasmic binding protein yphF</fullName>
    </recommendedName>
</protein>
<dbReference type="PROSITE" id="PS51257">
    <property type="entry name" value="PROKAR_LIPOPROTEIN"/>
    <property type="match status" value="1"/>
</dbReference>
<reference evidence="1" key="1">
    <citation type="submission" date="2021-01" db="EMBL/GenBank/DDBJ databases">
        <title>Genomic Encyclopedia of Type Strains, Phase IV (KMG-IV): sequencing the most valuable type-strain genomes for metagenomic binning, comparative biology and taxonomic classification.</title>
        <authorList>
            <person name="Goeker M."/>
        </authorList>
    </citation>
    <scope>NUCLEOTIDE SEQUENCE</scope>
    <source>
        <strain evidence="1">DSM 25523</strain>
    </source>
</reference>
<dbReference type="Proteomes" id="UP000717624">
    <property type="component" value="Unassembled WGS sequence"/>
</dbReference>
<dbReference type="EMBL" id="JAFBEB010000001">
    <property type="protein sequence ID" value="MBM7588700.1"/>
    <property type="molecule type" value="Genomic_DNA"/>
</dbReference>
<comment type="caution">
    <text evidence="1">The sequence shown here is derived from an EMBL/GenBank/DDBJ whole genome shotgun (WGS) entry which is preliminary data.</text>
</comment>
<evidence type="ECO:0008006" key="3">
    <source>
        <dbReference type="Google" id="ProtNLM"/>
    </source>
</evidence>
<dbReference type="AlphaFoldDB" id="A0A938Y050"/>
<accession>A0A938Y050</accession>
<proteinExistence type="predicted"/>
<evidence type="ECO:0000313" key="2">
    <source>
        <dbReference type="Proteomes" id="UP000717624"/>
    </source>
</evidence>
<gene>
    <name evidence="1" type="ORF">JOD01_000286</name>
</gene>